<feature type="transmembrane region" description="Helical" evidence="5">
    <location>
        <begin position="230"/>
        <end position="247"/>
    </location>
</feature>
<dbReference type="PANTHER" id="PTHR46846">
    <property type="entry name" value="SERPENTINE RECEPTOR, CLASS W-RELATED"/>
    <property type="match status" value="1"/>
</dbReference>
<evidence type="ECO:0000256" key="4">
    <source>
        <dbReference type="ARBA" id="ARBA00023136"/>
    </source>
</evidence>
<evidence type="ECO:0000259" key="6">
    <source>
        <dbReference type="PROSITE" id="PS50262"/>
    </source>
</evidence>
<keyword evidence="2 5" id="KW-0812">Transmembrane</keyword>
<dbReference type="eggNOG" id="ENOG502TFMM">
    <property type="taxonomic scope" value="Eukaryota"/>
</dbReference>
<dbReference type="OMA" id="ERTWIST"/>
<dbReference type="STRING" id="31234.E3N7H3"/>
<evidence type="ECO:0000313" key="8">
    <source>
        <dbReference type="Proteomes" id="UP000008281"/>
    </source>
</evidence>
<dbReference type="PROSITE" id="PS50262">
    <property type="entry name" value="G_PROTEIN_RECEP_F1_2"/>
    <property type="match status" value="1"/>
</dbReference>
<dbReference type="FunCoup" id="E3N7H3">
    <property type="interactions" value="1"/>
</dbReference>
<feature type="transmembrane region" description="Helical" evidence="5">
    <location>
        <begin position="55"/>
        <end position="73"/>
    </location>
</feature>
<organism evidence="8">
    <name type="scientific">Caenorhabditis remanei</name>
    <name type="common">Caenorhabditis vulgaris</name>
    <dbReference type="NCBI Taxonomy" id="31234"/>
    <lineage>
        <taxon>Eukaryota</taxon>
        <taxon>Metazoa</taxon>
        <taxon>Ecdysozoa</taxon>
        <taxon>Nematoda</taxon>
        <taxon>Chromadorea</taxon>
        <taxon>Rhabditida</taxon>
        <taxon>Rhabditina</taxon>
        <taxon>Rhabditomorpha</taxon>
        <taxon>Rhabditoidea</taxon>
        <taxon>Rhabditidae</taxon>
        <taxon>Peloderinae</taxon>
        <taxon>Caenorhabditis</taxon>
    </lineage>
</organism>
<dbReference type="SUPFAM" id="SSF81321">
    <property type="entry name" value="Family A G protein-coupled receptor-like"/>
    <property type="match status" value="1"/>
</dbReference>
<proteinExistence type="predicted"/>
<dbReference type="Proteomes" id="UP000008281">
    <property type="component" value="Unassembled WGS sequence"/>
</dbReference>
<feature type="transmembrane region" description="Helical" evidence="5">
    <location>
        <begin position="158"/>
        <end position="180"/>
    </location>
</feature>
<dbReference type="PANTHER" id="PTHR46846:SF2">
    <property type="entry name" value="G-PROTEIN COUPLED RECEPTORS FAMILY 1 PROFILE DOMAIN-CONTAINING PROTEIN"/>
    <property type="match status" value="1"/>
</dbReference>
<feature type="transmembrane region" description="Helical" evidence="5">
    <location>
        <begin position="123"/>
        <end position="146"/>
    </location>
</feature>
<keyword evidence="4 5" id="KW-0472">Membrane</keyword>
<name>E3N7H3_CAERE</name>
<gene>
    <name evidence="7" type="ORF">CRE_13048</name>
</gene>
<dbReference type="AlphaFoldDB" id="E3N7H3"/>
<feature type="transmembrane region" description="Helical" evidence="5">
    <location>
        <begin position="93"/>
        <end position="111"/>
    </location>
</feature>
<evidence type="ECO:0000256" key="5">
    <source>
        <dbReference type="SAM" id="Phobius"/>
    </source>
</evidence>
<feature type="transmembrane region" description="Helical" evidence="5">
    <location>
        <begin position="268"/>
        <end position="291"/>
    </location>
</feature>
<dbReference type="EMBL" id="DS268547">
    <property type="protein sequence ID" value="EFO88535.1"/>
    <property type="molecule type" value="Genomic_DNA"/>
</dbReference>
<dbReference type="InterPro" id="IPR017452">
    <property type="entry name" value="GPCR_Rhodpsn_7TM"/>
</dbReference>
<evidence type="ECO:0000256" key="1">
    <source>
        <dbReference type="ARBA" id="ARBA00004370"/>
    </source>
</evidence>
<feature type="transmembrane region" description="Helical" evidence="5">
    <location>
        <begin position="192"/>
        <end position="210"/>
    </location>
</feature>
<evidence type="ECO:0000313" key="7">
    <source>
        <dbReference type="EMBL" id="EFO88535.1"/>
    </source>
</evidence>
<reference evidence="7" key="1">
    <citation type="submission" date="2007-07" db="EMBL/GenBank/DDBJ databases">
        <title>PCAP assembly of the Caenorhabditis remanei genome.</title>
        <authorList>
            <consortium name="The Caenorhabditis remanei Sequencing Consortium"/>
            <person name="Wilson R.K."/>
        </authorList>
    </citation>
    <scope>NUCLEOTIDE SEQUENCE [LARGE SCALE GENOMIC DNA]</scope>
    <source>
        <strain evidence="7">PB4641</strain>
    </source>
</reference>
<dbReference type="InParanoid" id="E3N7H3"/>
<protein>
    <recommendedName>
        <fullName evidence="6">G-protein coupled receptors family 1 profile domain-containing protein</fullName>
    </recommendedName>
</protein>
<comment type="subcellular location">
    <subcellularLocation>
        <location evidence="1">Membrane</location>
    </subcellularLocation>
</comment>
<accession>E3N7H3</accession>
<feature type="transmembrane region" description="Helical" evidence="5">
    <location>
        <begin position="30"/>
        <end position="48"/>
    </location>
</feature>
<dbReference type="InterPro" id="IPR019427">
    <property type="entry name" value="7TM_GPCR_serpentine_rcpt_Srw"/>
</dbReference>
<dbReference type="GO" id="GO:0016020">
    <property type="term" value="C:membrane"/>
    <property type="evidence" value="ECO:0007669"/>
    <property type="project" value="UniProtKB-SubCell"/>
</dbReference>
<dbReference type="GO" id="GO:0008528">
    <property type="term" value="F:G protein-coupled peptide receptor activity"/>
    <property type="evidence" value="ECO:0007669"/>
    <property type="project" value="InterPro"/>
</dbReference>
<dbReference type="Pfam" id="PF10324">
    <property type="entry name" value="7TM_GPCR_Srw"/>
    <property type="match status" value="1"/>
</dbReference>
<evidence type="ECO:0000256" key="3">
    <source>
        <dbReference type="ARBA" id="ARBA00022989"/>
    </source>
</evidence>
<feature type="domain" description="G-protein coupled receptors family 1 profile" evidence="6">
    <location>
        <begin position="39"/>
        <end position="335"/>
    </location>
</feature>
<dbReference type="Gene3D" id="1.20.1070.10">
    <property type="entry name" value="Rhodopsin 7-helix transmembrane proteins"/>
    <property type="match status" value="1"/>
</dbReference>
<evidence type="ECO:0000256" key="2">
    <source>
        <dbReference type="ARBA" id="ARBA00022692"/>
    </source>
</evidence>
<dbReference type="OrthoDB" id="5862663at2759"/>
<keyword evidence="8" id="KW-1185">Reference proteome</keyword>
<dbReference type="HOGENOM" id="CLU_043715_2_1_1"/>
<keyword evidence="3 5" id="KW-1133">Transmembrane helix</keyword>
<sequence length="383" mass="44874">MADPDHDYFNDYTEFDIYKTIYRASNDLNIFLQFFTVIMNILHLIVLLQKELRCGAIYILMIGICFADILNFLLDFYNVGFERAWWTRYILDFNTYCADYTYVVINPIYLFNNTLVLITRPVAVWLSILMALIRTLSVYFPMSTWINNLTKSKTVVKIIVLVYAFWFVFYTCNLVFYKIVWYPNILRKSCEYYSLHFKIFAFHVLVVTYRDMEFQLKREEWEPFVRFVPTVFYPILTLALILQLRTIKKKQRKVNKNALSDRSNNTTNLILFMTGSFMLSEGLAGLTGILAQQASKSVAENETEENINWLSALGTFQFICINLRTINASTHPFICFAMSSQYRETVKRMLCFGKKNNGKTIKVSTASAVSLQSITERSTDRKK</sequence>